<dbReference type="EMBL" id="CM044703">
    <property type="protein sequence ID" value="KAI5671172.1"/>
    <property type="molecule type" value="Genomic_DNA"/>
</dbReference>
<sequence length="167" mass="18632">MRLKQSQIDCYSHLDMALYSDLSLLAGLLESKSHHSWSRLREDKPTYLVAGPDLDVERSSQGGGAYDSVGVKSRSSYLWPKLPVCKRFYEPTRTVVSLKSESGALLSAMQDFNLVSVAEDAESSYSPVSAQFLFFEYALFRLYIALFVSNSRESPLAHNALSSFSVL</sequence>
<organism evidence="1 2">
    <name type="scientific">Catharanthus roseus</name>
    <name type="common">Madagascar periwinkle</name>
    <name type="synonym">Vinca rosea</name>
    <dbReference type="NCBI Taxonomy" id="4058"/>
    <lineage>
        <taxon>Eukaryota</taxon>
        <taxon>Viridiplantae</taxon>
        <taxon>Streptophyta</taxon>
        <taxon>Embryophyta</taxon>
        <taxon>Tracheophyta</taxon>
        <taxon>Spermatophyta</taxon>
        <taxon>Magnoliopsida</taxon>
        <taxon>eudicotyledons</taxon>
        <taxon>Gunneridae</taxon>
        <taxon>Pentapetalae</taxon>
        <taxon>asterids</taxon>
        <taxon>lamiids</taxon>
        <taxon>Gentianales</taxon>
        <taxon>Apocynaceae</taxon>
        <taxon>Rauvolfioideae</taxon>
        <taxon>Vinceae</taxon>
        <taxon>Catharanthinae</taxon>
        <taxon>Catharanthus</taxon>
    </lineage>
</organism>
<protein>
    <submittedName>
        <fullName evidence="1">Uncharacterized protein</fullName>
    </submittedName>
</protein>
<accession>A0ACC0BF07</accession>
<dbReference type="Proteomes" id="UP001060085">
    <property type="component" value="Linkage Group LG03"/>
</dbReference>
<reference evidence="2" key="1">
    <citation type="journal article" date="2023" name="Nat. Plants">
        <title>Single-cell RNA sequencing provides a high-resolution roadmap for understanding the multicellular compartmentation of specialized metabolism.</title>
        <authorList>
            <person name="Sun S."/>
            <person name="Shen X."/>
            <person name="Li Y."/>
            <person name="Li Y."/>
            <person name="Wang S."/>
            <person name="Li R."/>
            <person name="Zhang H."/>
            <person name="Shen G."/>
            <person name="Guo B."/>
            <person name="Wei J."/>
            <person name="Xu J."/>
            <person name="St-Pierre B."/>
            <person name="Chen S."/>
            <person name="Sun C."/>
        </authorList>
    </citation>
    <scope>NUCLEOTIDE SEQUENCE [LARGE SCALE GENOMIC DNA]</scope>
</reference>
<gene>
    <name evidence="1" type="ORF">M9H77_11536</name>
</gene>
<keyword evidence="2" id="KW-1185">Reference proteome</keyword>
<name>A0ACC0BF07_CATRO</name>
<comment type="caution">
    <text evidence="1">The sequence shown here is derived from an EMBL/GenBank/DDBJ whole genome shotgun (WGS) entry which is preliminary data.</text>
</comment>
<proteinExistence type="predicted"/>
<evidence type="ECO:0000313" key="2">
    <source>
        <dbReference type="Proteomes" id="UP001060085"/>
    </source>
</evidence>
<evidence type="ECO:0000313" key="1">
    <source>
        <dbReference type="EMBL" id="KAI5671172.1"/>
    </source>
</evidence>